<accession>A0A165FLR4</accession>
<protein>
    <recommendedName>
        <fullName evidence="4">K Homology domain-containing protein</fullName>
    </recommendedName>
</protein>
<feature type="region of interest" description="Disordered" evidence="3">
    <location>
        <begin position="855"/>
        <end position="895"/>
    </location>
</feature>
<dbReference type="Pfam" id="PF00013">
    <property type="entry name" value="KH_1"/>
    <property type="match status" value="7"/>
</dbReference>
<feature type="region of interest" description="Disordered" evidence="3">
    <location>
        <begin position="358"/>
        <end position="377"/>
    </location>
</feature>
<evidence type="ECO:0000259" key="4">
    <source>
        <dbReference type="SMART" id="SM00322"/>
    </source>
</evidence>
<dbReference type="GO" id="GO:0003729">
    <property type="term" value="F:mRNA binding"/>
    <property type="evidence" value="ECO:0007669"/>
    <property type="project" value="TreeGrafter"/>
</dbReference>
<feature type="compositionally biased region" description="Low complexity" evidence="3">
    <location>
        <begin position="54"/>
        <end position="76"/>
    </location>
</feature>
<dbReference type="CDD" id="cd22449">
    <property type="entry name" value="KH-I_ScSCP160_rpt4"/>
    <property type="match status" value="1"/>
</dbReference>
<dbReference type="PANTHER" id="PTHR10627">
    <property type="entry name" value="SCP160"/>
    <property type="match status" value="1"/>
</dbReference>
<gene>
    <name evidence="5" type="ORF">L228DRAFT_248893</name>
</gene>
<proteinExistence type="predicted"/>
<feature type="domain" description="K Homology" evidence="4">
    <location>
        <begin position="817"/>
        <end position="907"/>
    </location>
</feature>
<dbReference type="CDD" id="cd22448">
    <property type="entry name" value="KH-I_ScSCP160_rpt3"/>
    <property type="match status" value="1"/>
</dbReference>
<dbReference type="RefSeq" id="XP_018186681.1">
    <property type="nucleotide sequence ID" value="XM_018332967.1"/>
</dbReference>
<reference evidence="5 6" key="1">
    <citation type="journal article" date="2016" name="Fungal Biol.">
        <title>The genome of Xylona heveae provides a window into fungal endophytism.</title>
        <authorList>
            <person name="Gazis R."/>
            <person name="Kuo A."/>
            <person name="Riley R."/>
            <person name="LaButti K."/>
            <person name="Lipzen A."/>
            <person name="Lin J."/>
            <person name="Amirebrahimi M."/>
            <person name="Hesse C.N."/>
            <person name="Spatafora J.W."/>
            <person name="Henrissat B."/>
            <person name="Hainaut M."/>
            <person name="Grigoriev I.V."/>
            <person name="Hibbett D.S."/>
        </authorList>
    </citation>
    <scope>NUCLEOTIDE SEQUENCE [LARGE SCALE GENOMIC DNA]</scope>
    <source>
        <strain evidence="5 6">TC161</strain>
    </source>
</reference>
<dbReference type="SUPFAM" id="SSF54791">
    <property type="entry name" value="Eukaryotic type KH-domain (KH-domain type I)"/>
    <property type="match status" value="8"/>
</dbReference>
<dbReference type="InterPro" id="IPR004088">
    <property type="entry name" value="KH_dom_type_1"/>
</dbReference>
<dbReference type="InterPro" id="IPR036612">
    <property type="entry name" value="KH_dom_type_1_sf"/>
</dbReference>
<evidence type="ECO:0000313" key="5">
    <source>
        <dbReference type="EMBL" id="KZF21126.1"/>
    </source>
</evidence>
<evidence type="ECO:0000256" key="1">
    <source>
        <dbReference type="ARBA" id="ARBA00022737"/>
    </source>
</evidence>
<keyword evidence="1" id="KW-0677">Repeat</keyword>
<dbReference type="Gene3D" id="3.30.1370.10">
    <property type="entry name" value="K Homology domain, type 1"/>
    <property type="match status" value="9"/>
</dbReference>
<feature type="region of interest" description="Disordered" evidence="3">
    <location>
        <begin position="1"/>
        <end position="159"/>
    </location>
</feature>
<feature type="domain" description="K Homology" evidence="4">
    <location>
        <begin position="1070"/>
        <end position="1141"/>
    </location>
</feature>
<dbReference type="InterPro" id="IPR004087">
    <property type="entry name" value="KH_dom"/>
</dbReference>
<keyword evidence="2" id="KW-0694">RNA-binding</keyword>
<dbReference type="GO" id="GO:0005737">
    <property type="term" value="C:cytoplasm"/>
    <property type="evidence" value="ECO:0007669"/>
    <property type="project" value="TreeGrafter"/>
</dbReference>
<evidence type="ECO:0000256" key="2">
    <source>
        <dbReference type="PROSITE-ProRule" id="PRU00117"/>
    </source>
</evidence>
<dbReference type="PANTHER" id="PTHR10627:SF31">
    <property type="entry name" value="DODECA-SATELLITE-BINDING PROTEIN 1, ISOFORM A"/>
    <property type="match status" value="1"/>
</dbReference>
<dbReference type="Proteomes" id="UP000076632">
    <property type="component" value="Unassembled WGS sequence"/>
</dbReference>
<dbReference type="CDD" id="cd02394">
    <property type="entry name" value="KH-I_Vigilin_rpt6"/>
    <property type="match status" value="2"/>
</dbReference>
<dbReference type="PROSITE" id="PS50084">
    <property type="entry name" value="KH_TYPE_1"/>
    <property type="match status" value="8"/>
</dbReference>
<dbReference type="FunCoup" id="A0A165FLR4">
    <property type="interactions" value="671"/>
</dbReference>
<dbReference type="CDD" id="cd22450">
    <property type="entry name" value="KH-I_ScSCP160_rpt5"/>
    <property type="match status" value="1"/>
</dbReference>
<evidence type="ECO:0000313" key="6">
    <source>
        <dbReference type="Proteomes" id="UP000076632"/>
    </source>
</evidence>
<dbReference type="InParanoid" id="A0A165FLR4"/>
<dbReference type="SMART" id="SM00322">
    <property type="entry name" value="KH"/>
    <property type="match status" value="9"/>
</dbReference>
<feature type="compositionally biased region" description="Polar residues" evidence="3">
    <location>
        <begin position="1"/>
        <end position="16"/>
    </location>
</feature>
<dbReference type="CDD" id="cd22408">
    <property type="entry name" value="KH-I_Vigilin_rpt4"/>
    <property type="match status" value="1"/>
</dbReference>
<dbReference type="Pfam" id="PF22952">
    <property type="entry name" value="KH_11"/>
    <property type="match status" value="1"/>
</dbReference>
<feature type="domain" description="K Homology" evidence="4">
    <location>
        <begin position="411"/>
        <end position="479"/>
    </location>
</feature>
<dbReference type="EMBL" id="KV407461">
    <property type="protein sequence ID" value="KZF21126.1"/>
    <property type="molecule type" value="Genomic_DNA"/>
</dbReference>
<dbReference type="OrthoDB" id="10027144at2759"/>
<feature type="domain" description="K Homology" evidence="4">
    <location>
        <begin position="989"/>
        <end position="1066"/>
    </location>
</feature>
<feature type="compositionally biased region" description="Polar residues" evidence="3">
    <location>
        <begin position="126"/>
        <end position="145"/>
    </location>
</feature>
<feature type="domain" description="K Homology" evidence="4">
    <location>
        <begin position="233"/>
        <end position="312"/>
    </location>
</feature>
<feature type="domain" description="K Homology" evidence="4">
    <location>
        <begin position="1261"/>
        <end position="1330"/>
    </location>
</feature>
<feature type="domain" description="K Homology" evidence="4">
    <location>
        <begin position="912"/>
        <end position="985"/>
    </location>
</feature>
<keyword evidence="6" id="KW-1185">Reference proteome</keyword>
<dbReference type="InterPro" id="IPR054548">
    <property type="entry name" value="SCP160-like_KH"/>
</dbReference>
<dbReference type="STRING" id="1328760.A0A165FLR4"/>
<feature type="domain" description="K Homology" evidence="4">
    <location>
        <begin position="750"/>
        <end position="813"/>
    </location>
</feature>
<dbReference type="OMA" id="DHAGQQV"/>
<dbReference type="GeneID" id="28898104"/>
<feature type="compositionally biased region" description="Basic and acidic residues" evidence="3">
    <location>
        <begin position="20"/>
        <end position="34"/>
    </location>
</feature>
<feature type="region of interest" description="Disordered" evidence="3">
    <location>
        <begin position="1176"/>
        <end position="1195"/>
    </location>
</feature>
<name>A0A165FLR4_XYLHT</name>
<feature type="domain" description="K Homology" evidence="4">
    <location>
        <begin position="316"/>
        <end position="406"/>
    </location>
</feature>
<organism evidence="5 6">
    <name type="scientific">Xylona heveae (strain CBS 132557 / TC161)</name>
    <dbReference type="NCBI Taxonomy" id="1328760"/>
    <lineage>
        <taxon>Eukaryota</taxon>
        <taxon>Fungi</taxon>
        <taxon>Dikarya</taxon>
        <taxon>Ascomycota</taxon>
        <taxon>Pezizomycotina</taxon>
        <taxon>Xylonomycetes</taxon>
        <taxon>Xylonales</taxon>
        <taxon>Xylonaceae</taxon>
        <taxon>Xylona</taxon>
    </lineage>
</organism>
<sequence>MASEASSNPATATGSPAEQLMKKHAEDAKHKATVEDAEDEDDIAHPPPSKASHTGTDADPTPSTTATASPAPSVSGKQKAQDTPLGSAGPGTPASFDELFPSLGGGPKPRSPAPVAAAWGARKPNAVSSAPSNGIPNGHSANGLPSTPGRGSGPQLMSLPGRYSERIQFAPSQLLPRTQLRKPVPDVLRDINKRSKATVEMKPGPGGIIVFEGRGPVEAVRQALKDVAGQLGSKQSVKIPIPASVRPHIIGRQGTVVQGISQRTGARIQVPKPEESGVPAEEEDDSATIDVSIEGDAVAAEMARREIEAIVNERTSTVNLRLKEIPAEFYPFIAGPHDARVNALEEGRDLKIQVPHYHTWTSQPPPQAPSSNQAPSFTAQEGLPIQLSGDRLAVQQARDEIERQVEQLRQQLTISQLPIFRGQHQFIVGERGHSLHDFLAETGCAVILPPSTDDTELLTVTGPRESIEAGINKVMDLAASMQMASVDIARQHPNAAVGAQAHARSLTRYLQHRHAIQQLEKLYDAHIVLPPADDASSSWELYSRDGKNIIRARSDIMNLVNGHPPQRLLHLNVDPFYHEHLRQKRAEQLLNEFGVQMVIPDEVEEEPDVLLVYEGPSATTSEYQFPKARPSADEVREFERALHLAEEQVLGLTKGYQELTTKQVDVPKKFHDKLRRFVNREQKGVPASEIPVRVAIGEPGSKRSRKTRQTPATPVSETQVLLRGPKDKVDELESKILEFVEQEKIDERERGYTISFDYPQKFANQLIGRRGENIKKYREEFDVEIQVDNGKVEIKGPKAKAEAAKGRIIALAKKLEDEVTHVLKIKSQFHRDLIGTKGSQVNRLQERYNVRVNFPRSASAADEGSPAETGSDAGQRPRGSQAPDEVTIRGPKRGADEAREELLSLLQWTMDNSHTASVSVAQSQISSLIGQGGREMDKLRVETGAQIDVPGARDAVDASGRVEIKIKGTKKQVEEAKQLLEKRAKFFDESISRTLEVDKKHHKALIGGGGANIRNIVVEAGGPDDRRELARMVRFPRQDSDENTIRVEGHKSVVDKIVASIEAIIKERESQIVESVEVAPEKHRLLIGRGGETRRNIESQFRVNVDIPKQSATGSNRSAVKITGQPADVENAKAHILKIVKEQEGETIQIPRHIHHTISDNGQLFRRLRNDHKVTVDHAGEQPPPRPAAGGSTRARINGGALPLITDESQDSSADNVSWEVSDNTVDADQGTIPWVLRGSAENIAKVRGILDKAVEQAQRQSSTGYLILPDPNTYRFVVGPGGSNVNSVRRQTGCKITVPKGQARGEAIEILGSREGVEQAKDLILELVKNAGNGGRS</sequence>
<evidence type="ECO:0000256" key="3">
    <source>
        <dbReference type="SAM" id="MobiDB-lite"/>
    </source>
</evidence>